<dbReference type="EMBL" id="CM042009">
    <property type="protein sequence ID" value="KAI3792294.1"/>
    <property type="molecule type" value="Genomic_DNA"/>
</dbReference>
<sequence length="72" mass="8106">MGLTSENSQIFQVSRSPDGRMDEAGCLGNTRYDFPFQLIISGRVLASIRSCTSEHLLYRSNDLNLTFIESFV</sequence>
<protein>
    <submittedName>
        <fullName evidence="1">Uncharacterized protein</fullName>
    </submittedName>
</protein>
<organism evidence="1 2">
    <name type="scientific">Cichorium intybus</name>
    <name type="common">Chicory</name>
    <dbReference type="NCBI Taxonomy" id="13427"/>
    <lineage>
        <taxon>Eukaryota</taxon>
        <taxon>Viridiplantae</taxon>
        <taxon>Streptophyta</taxon>
        <taxon>Embryophyta</taxon>
        <taxon>Tracheophyta</taxon>
        <taxon>Spermatophyta</taxon>
        <taxon>Magnoliopsida</taxon>
        <taxon>eudicotyledons</taxon>
        <taxon>Gunneridae</taxon>
        <taxon>Pentapetalae</taxon>
        <taxon>asterids</taxon>
        <taxon>campanulids</taxon>
        <taxon>Asterales</taxon>
        <taxon>Asteraceae</taxon>
        <taxon>Cichorioideae</taxon>
        <taxon>Cichorieae</taxon>
        <taxon>Cichoriinae</taxon>
        <taxon>Cichorium</taxon>
    </lineage>
</organism>
<proteinExistence type="predicted"/>
<comment type="caution">
    <text evidence="1">The sequence shown here is derived from an EMBL/GenBank/DDBJ whole genome shotgun (WGS) entry which is preliminary data.</text>
</comment>
<keyword evidence="2" id="KW-1185">Reference proteome</keyword>
<gene>
    <name evidence="1" type="ORF">L2E82_06169</name>
</gene>
<dbReference type="Proteomes" id="UP001055811">
    <property type="component" value="Linkage Group LG01"/>
</dbReference>
<accession>A0ACB9H8S9</accession>
<evidence type="ECO:0000313" key="2">
    <source>
        <dbReference type="Proteomes" id="UP001055811"/>
    </source>
</evidence>
<evidence type="ECO:0000313" key="1">
    <source>
        <dbReference type="EMBL" id="KAI3792294.1"/>
    </source>
</evidence>
<reference evidence="2" key="1">
    <citation type="journal article" date="2022" name="Mol. Ecol. Resour.">
        <title>The genomes of chicory, endive, great burdock and yacon provide insights into Asteraceae palaeo-polyploidization history and plant inulin production.</title>
        <authorList>
            <person name="Fan W."/>
            <person name="Wang S."/>
            <person name="Wang H."/>
            <person name="Wang A."/>
            <person name="Jiang F."/>
            <person name="Liu H."/>
            <person name="Zhao H."/>
            <person name="Xu D."/>
            <person name="Zhang Y."/>
        </authorList>
    </citation>
    <scope>NUCLEOTIDE SEQUENCE [LARGE SCALE GENOMIC DNA]</scope>
    <source>
        <strain evidence="2">cv. Punajuju</strain>
    </source>
</reference>
<reference evidence="1 2" key="2">
    <citation type="journal article" date="2022" name="Mol. Ecol. Resour.">
        <title>The genomes of chicory, endive, great burdock and yacon provide insights into Asteraceae paleo-polyploidization history and plant inulin production.</title>
        <authorList>
            <person name="Fan W."/>
            <person name="Wang S."/>
            <person name="Wang H."/>
            <person name="Wang A."/>
            <person name="Jiang F."/>
            <person name="Liu H."/>
            <person name="Zhao H."/>
            <person name="Xu D."/>
            <person name="Zhang Y."/>
        </authorList>
    </citation>
    <scope>NUCLEOTIDE SEQUENCE [LARGE SCALE GENOMIC DNA]</scope>
    <source>
        <strain evidence="2">cv. Punajuju</strain>
        <tissue evidence="1">Leaves</tissue>
    </source>
</reference>
<name>A0ACB9H8S9_CICIN</name>